<keyword evidence="1" id="KW-0808">Transferase</keyword>
<dbReference type="InterPro" id="IPR029058">
    <property type="entry name" value="AB_hydrolase_fold"/>
</dbReference>
<gene>
    <name evidence="4" type="primary">phaC</name>
    <name evidence="4" type="ORF">JFY56_21640</name>
</gene>
<evidence type="ECO:0000256" key="1">
    <source>
        <dbReference type="ARBA" id="ARBA00022679"/>
    </source>
</evidence>
<keyword evidence="5" id="KW-1185">Reference proteome</keyword>
<dbReference type="EMBL" id="JAELYA010000010">
    <property type="protein sequence ID" value="MBO3277826.1"/>
    <property type="molecule type" value="Genomic_DNA"/>
</dbReference>
<dbReference type="InterPro" id="IPR011287">
    <property type="entry name" value="PHA_synth_II"/>
</dbReference>
<evidence type="ECO:0000259" key="3">
    <source>
        <dbReference type="Pfam" id="PF07167"/>
    </source>
</evidence>
<comment type="caution">
    <text evidence="4">The sequence shown here is derived from an EMBL/GenBank/DDBJ whole genome shotgun (WGS) entry which is preliminary data.</text>
</comment>
<feature type="domain" description="Poly-beta-hydroxybutyrate polymerase N-terminal" evidence="3">
    <location>
        <begin position="75"/>
        <end position="243"/>
    </location>
</feature>
<reference evidence="4 5" key="1">
    <citation type="submission" date="2020-12" db="EMBL/GenBank/DDBJ databases">
        <title>Pseudomonas schmalbachii sp. nov. isolated from millipede gut.</title>
        <authorList>
            <person name="Shelomi M."/>
        </authorList>
    </citation>
    <scope>NUCLEOTIDE SEQUENCE [LARGE SCALE GENOMIC DNA]</scope>
    <source>
        <strain evidence="4 5">Milli4</strain>
    </source>
</reference>
<protein>
    <submittedName>
        <fullName evidence="4">Class II poly(R)-hydroxyalkanoic acid synthase</fullName>
    </submittedName>
</protein>
<dbReference type="InterPro" id="IPR010941">
    <property type="entry name" value="PhaC_N"/>
</dbReference>
<dbReference type="Proteomes" id="UP000669060">
    <property type="component" value="Unassembled WGS sequence"/>
</dbReference>
<dbReference type="InterPro" id="IPR051321">
    <property type="entry name" value="PHA/PHB_synthase"/>
</dbReference>
<keyword evidence="2" id="KW-0012">Acyltransferase</keyword>
<dbReference type="NCBIfam" id="TIGR01839">
    <property type="entry name" value="PHA_synth_II"/>
    <property type="match status" value="1"/>
</dbReference>
<dbReference type="RefSeq" id="WP_208316222.1">
    <property type="nucleotide sequence ID" value="NZ_JAELYA010000010.1"/>
</dbReference>
<dbReference type="Pfam" id="PF07167">
    <property type="entry name" value="PhaC_N"/>
    <property type="match status" value="1"/>
</dbReference>
<organism evidence="4 5">
    <name type="scientific">Pseudomonas schmalbachii</name>
    <dbReference type="NCBI Taxonomy" id="2816993"/>
    <lineage>
        <taxon>Bacteria</taxon>
        <taxon>Pseudomonadati</taxon>
        <taxon>Pseudomonadota</taxon>
        <taxon>Gammaproteobacteria</taxon>
        <taxon>Pseudomonadales</taxon>
        <taxon>Pseudomonadaceae</taxon>
        <taxon>Pseudomonas</taxon>
    </lineage>
</organism>
<sequence length="560" mass="63204">MREKPQSDSVHAQADFMNAQNAIVGLRGKDLLSTMRLLALQGVRQPLHSARHLAALGKQMGKVLLGDSELQPNPQDARFQDPSWRLNPVYRRTLQGYLAWQKQLQAWIDESNLDQDDRTRSRFLLSLLTDAMSPSNSLANPLAVKELFNTGGMSLVKGARHLLDDLRHNGGMPSQVDKTAFEVGRNIATTPGAVVFRNEVLELIQYKPLGEYLHAKPLLVVPPQINKFYIFDLSPEKSFVQYALKNNIQLFMISWRNPDARHREWGLSTYVKAVDEAIEACRSISGSRSVNLMGACSGGLTMAALQGHLQARRQLRKIASATYLVSLLDSQVESPAALFADEQTLETSKRRSYQQGVLDGRDMARVFAWMRPNDLVWNYWVNNYLLGKQPPAFDILYWNNDNTRLPAALHGDFLDFFKHNPLNRPGAMEVNGTPIDLQKVAVDSFHVAGITDHITPWDSVYRSALLMGGDKRFVLSNSGHIQAILNPPGNPKACFFENGKLSSDPRAWYYDAQRHDGSWWPMWLEWLQERSGERRTVSLELGNAEYPPMEAAPGTYVHIR</sequence>
<name>A0ABS3TVX4_9PSED</name>
<accession>A0ABS3TVX4</accession>
<dbReference type="PANTHER" id="PTHR36837:SF5">
    <property type="entry name" value="POLY-3-HYDROXYBUTYRATE SYNTHASE"/>
    <property type="match status" value="1"/>
</dbReference>
<dbReference type="PANTHER" id="PTHR36837">
    <property type="entry name" value="POLY(3-HYDROXYALKANOATE) POLYMERASE SUBUNIT PHAC"/>
    <property type="match status" value="1"/>
</dbReference>
<evidence type="ECO:0000313" key="5">
    <source>
        <dbReference type="Proteomes" id="UP000669060"/>
    </source>
</evidence>
<evidence type="ECO:0000313" key="4">
    <source>
        <dbReference type="EMBL" id="MBO3277826.1"/>
    </source>
</evidence>
<dbReference type="SUPFAM" id="SSF53474">
    <property type="entry name" value="alpha/beta-Hydrolases"/>
    <property type="match status" value="1"/>
</dbReference>
<evidence type="ECO:0000256" key="2">
    <source>
        <dbReference type="ARBA" id="ARBA00023315"/>
    </source>
</evidence>
<proteinExistence type="predicted"/>